<dbReference type="PANTHER" id="PTHR13789:SF311">
    <property type="entry name" value="HYDROXYLASE, PUTATIVE (AFU_ORTHOLOGUE AFUA_5G10180)-RELATED"/>
    <property type="match status" value="1"/>
</dbReference>
<dbReference type="GeneID" id="25321279"/>
<sequence length="451" mass="49699">MGSLENADSNRPLNVLIVGCGLGKELCGGCRGLSCAIACLKEDLQVQIVEKAQELGEVGAGIQVPPNAVRVLDYYGLIPKIVDAGAIKIEEHSLLRYNDGRPIATRPGDEWLRKHFGHSWYVIHRADYHKVLLDEARRLGAVIKLDSEVRDVDFDQPSVILASQERIHADVIIGADGLRSVVRSKVLGYESPPVETGDLAYRATIPRSRVEDLDPSLQDSALRAWLGPRQHAVLYPVRNKTVFNLVLLMGSKARRAQPDQLQEPANAIVSSRLTALIAQVDNVLKWKICHMDELDTWCKGPVALLGDACHPSLPYQAQGAAMAVEDGAALGVLLGRLSKSPFVKPADRSSKIPGVLKLYESLRKKRTTVNVQGAIQNQEMYHMADGPECDARNEAFAKVDWNDPQSKFKWGWGNLGYLKELMGFDTIADAAQQFDEWVVQDEQSRAASAKI</sequence>
<evidence type="ECO:0000259" key="6">
    <source>
        <dbReference type="Pfam" id="PF01494"/>
    </source>
</evidence>
<keyword evidence="3" id="KW-0274">FAD</keyword>
<dbReference type="InterPro" id="IPR036188">
    <property type="entry name" value="FAD/NAD-bd_sf"/>
</dbReference>
<evidence type="ECO:0000313" key="7">
    <source>
        <dbReference type="EMBL" id="KKA17042.1"/>
    </source>
</evidence>
<dbReference type="InterPro" id="IPR002938">
    <property type="entry name" value="FAD-bd"/>
</dbReference>
<dbReference type="SUPFAM" id="SSF51905">
    <property type="entry name" value="FAD/NAD(P)-binding domain"/>
    <property type="match status" value="1"/>
</dbReference>
<evidence type="ECO:0000256" key="3">
    <source>
        <dbReference type="ARBA" id="ARBA00022827"/>
    </source>
</evidence>
<gene>
    <name evidence="7" type="ORF">T310_9341</name>
</gene>
<keyword evidence="2" id="KW-0285">Flavoprotein</keyword>
<evidence type="ECO:0000256" key="5">
    <source>
        <dbReference type="ARBA" id="ARBA00023033"/>
    </source>
</evidence>
<keyword evidence="5" id="KW-0503">Monooxygenase</keyword>
<dbReference type="EMBL" id="LASV01000718">
    <property type="protein sequence ID" value="KKA17042.1"/>
    <property type="molecule type" value="Genomic_DNA"/>
</dbReference>
<dbReference type="Pfam" id="PF01494">
    <property type="entry name" value="FAD_binding_3"/>
    <property type="match status" value="1"/>
</dbReference>
<dbReference type="AlphaFoldDB" id="A0A0F4YFL4"/>
<evidence type="ECO:0000256" key="1">
    <source>
        <dbReference type="ARBA" id="ARBA00007992"/>
    </source>
</evidence>
<dbReference type="PANTHER" id="PTHR13789">
    <property type="entry name" value="MONOOXYGENASE"/>
    <property type="match status" value="1"/>
</dbReference>
<keyword evidence="4" id="KW-0560">Oxidoreductase</keyword>
<proteinExistence type="inferred from homology"/>
<evidence type="ECO:0000256" key="2">
    <source>
        <dbReference type="ARBA" id="ARBA00022630"/>
    </source>
</evidence>
<comment type="similarity">
    <text evidence="1">Belongs to the paxM FAD-dependent monooxygenase family.</text>
</comment>
<dbReference type="Proteomes" id="UP000053958">
    <property type="component" value="Unassembled WGS sequence"/>
</dbReference>
<dbReference type="Gene3D" id="3.50.50.60">
    <property type="entry name" value="FAD/NAD(P)-binding domain"/>
    <property type="match status" value="1"/>
</dbReference>
<comment type="caution">
    <text evidence="7">The sequence shown here is derived from an EMBL/GenBank/DDBJ whole genome shotgun (WGS) entry which is preliminary data.</text>
</comment>
<dbReference type="InterPro" id="IPR050493">
    <property type="entry name" value="FAD-dep_Monooxygenase_BioMet"/>
</dbReference>
<feature type="domain" description="FAD-binding" evidence="6">
    <location>
        <begin position="15"/>
        <end position="335"/>
    </location>
</feature>
<evidence type="ECO:0000256" key="4">
    <source>
        <dbReference type="ARBA" id="ARBA00023002"/>
    </source>
</evidence>
<dbReference type="PRINTS" id="PR00420">
    <property type="entry name" value="RNGMNOXGNASE"/>
</dbReference>
<dbReference type="GO" id="GO:0004497">
    <property type="term" value="F:monooxygenase activity"/>
    <property type="evidence" value="ECO:0007669"/>
    <property type="project" value="UniProtKB-KW"/>
</dbReference>
<reference evidence="7 8" key="1">
    <citation type="submission" date="2015-04" db="EMBL/GenBank/DDBJ databases">
        <authorList>
            <person name="Heijne W.H."/>
            <person name="Fedorova N.D."/>
            <person name="Nierman W.C."/>
            <person name="Vollebregt A.W."/>
            <person name="Zhao Z."/>
            <person name="Wu L."/>
            <person name="Kumar M."/>
            <person name="Stam H."/>
            <person name="van den Berg M.A."/>
            <person name="Pel H.J."/>
        </authorList>
    </citation>
    <scope>NUCLEOTIDE SEQUENCE [LARGE SCALE GENOMIC DNA]</scope>
    <source>
        <strain evidence="7 8">CBS 393.64</strain>
    </source>
</reference>
<keyword evidence="8" id="KW-1185">Reference proteome</keyword>
<dbReference type="STRING" id="1408163.A0A0F4YFL4"/>
<organism evidence="7 8">
    <name type="scientific">Rasamsonia emersonii (strain ATCC 16479 / CBS 393.64 / IMI 116815)</name>
    <dbReference type="NCBI Taxonomy" id="1408163"/>
    <lineage>
        <taxon>Eukaryota</taxon>
        <taxon>Fungi</taxon>
        <taxon>Dikarya</taxon>
        <taxon>Ascomycota</taxon>
        <taxon>Pezizomycotina</taxon>
        <taxon>Eurotiomycetes</taxon>
        <taxon>Eurotiomycetidae</taxon>
        <taxon>Eurotiales</taxon>
        <taxon>Trichocomaceae</taxon>
        <taxon>Rasamsonia</taxon>
    </lineage>
</organism>
<evidence type="ECO:0000313" key="8">
    <source>
        <dbReference type="Proteomes" id="UP000053958"/>
    </source>
</evidence>
<accession>A0A0F4YFL4</accession>
<name>A0A0F4YFL4_RASE3</name>
<protein>
    <submittedName>
        <fullName evidence="7">Salicylate hydroxylase</fullName>
    </submittedName>
</protein>
<dbReference type="OrthoDB" id="1878542at2759"/>
<dbReference type="GO" id="GO:0071949">
    <property type="term" value="F:FAD binding"/>
    <property type="evidence" value="ECO:0007669"/>
    <property type="project" value="InterPro"/>
</dbReference>
<dbReference type="SUPFAM" id="SSF54373">
    <property type="entry name" value="FAD-linked reductases, C-terminal domain"/>
    <property type="match status" value="1"/>
</dbReference>
<dbReference type="RefSeq" id="XP_013323654.1">
    <property type="nucleotide sequence ID" value="XM_013468200.1"/>
</dbReference>